<feature type="compositionally biased region" description="Basic residues" evidence="3">
    <location>
        <begin position="479"/>
        <end position="489"/>
    </location>
</feature>
<dbReference type="GO" id="GO:0005737">
    <property type="term" value="C:cytoplasm"/>
    <property type="evidence" value="ECO:0007669"/>
    <property type="project" value="TreeGrafter"/>
</dbReference>
<dbReference type="EMBL" id="CYKH01001902">
    <property type="protein sequence ID" value="CUG91283.1"/>
    <property type="molecule type" value="Genomic_DNA"/>
</dbReference>
<dbReference type="InterPro" id="IPR011989">
    <property type="entry name" value="ARM-like"/>
</dbReference>
<keyword evidence="1" id="KW-0677">Repeat</keyword>
<dbReference type="PROSITE" id="PS50302">
    <property type="entry name" value="PUM"/>
    <property type="match status" value="3"/>
</dbReference>
<dbReference type="InterPro" id="IPR033133">
    <property type="entry name" value="PUM-HD"/>
</dbReference>
<feature type="compositionally biased region" description="Low complexity" evidence="3">
    <location>
        <begin position="626"/>
        <end position="652"/>
    </location>
</feature>
<feature type="compositionally biased region" description="Low complexity" evidence="3">
    <location>
        <begin position="539"/>
        <end position="568"/>
    </location>
</feature>
<dbReference type="Gene3D" id="1.25.10.10">
    <property type="entry name" value="Leucine-rich Repeat Variant"/>
    <property type="match status" value="1"/>
</dbReference>
<evidence type="ECO:0000256" key="1">
    <source>
        <dbReference type="ARBA" id="ARBA00022737"/>
    </source>
</evidence>
<dbReference type="PANTHER" id="PTHR12537">
    <property type="entry name" value="RNA BINDING PROTEIN PUMILIO-RELATED"/>
    <property type="match status" value="1"/>
</dbReference>
<dbReference type="VEuPathDB" id="TriTrypDB:BSAL_31115"/>
<feature type="region of interest" description="Disordered" evidence="3">
    <location>
        <begin position="1"/>
        <end position="33"/>
    </location>
</feature>
<dbReference type="GO" id="GO:0003729">
    <property type="term" value="F:mRNA binding"/>
    <property type="evidence" value="ECO:0007669"/>
    <property type="project" value="TreeGrafter"/>
</dbReference>
<dbReference type="OrthoDB" id="668540at2759"/>
<keyword evidence="6" id="KW-1185">Reference proteome</keyword>
<evidence type="ECO:0000313" key="5">
    <source>
        <dbReference type="EMBL" id="CUG91283.1"/>
    </source>
</evidence>
<dbReference type="InterPro" id="IPR001313">
    <property type="entry name" value="Pumilio_RNA-bd_rpt"/>
</dbReference>
<reference evidence="6" key="1">
    <citation type="submission" date="2015-09" db="EMBL/GenBank/DDBJ databases">
        <authorList>
            <consortium name="Pathogen Informatics"/>
        </authorList>
    </citation>
    <scope>NUCLEOTIDE SEQUENCE [LARGE SCALE GENOMIC DNA]</scope>
    <source>
        <strain evidence="6">Lake Konstanz</strain>
    </source>
</reference>
<dbReference type="Proteomes" id="UP000051952">
    <property type="component" value="Unassembled WGS sequence"/>
</dbReference>
<feature type="region of interest" description="Disordered" evidence="3">
    <location>
        <begin position="479"/>
        <end position="569"/>
    </location>
</feature>
<feature type="compositionally biased region" description="Polar residues" evidence="3">
    <location>
        <begin position="653"/>
        <end position="678"/>
    </location>
</feature>
<evidence type="ECO:0000256" key="2">
    <source>
        <dbReference type="PROSITE-ProRule" id="PRU00317"/>
    </source>
</evidence>
<dbReference type="OMA" id="RSHELMI"/>
<dbReference type="AlphaFoldDB" id="A0A0S4JMB8"/>
<proteinExistence type="predicted"/>
<accession>A0A0S4JMB8</accession>
<gene>
    <name evidence="5" type="ORF">BSAL_31115</name>
</gene>
<feature type="domain" description="PUM-HD" evidence="4">
    <location>
        <begin position="64"/>
        <end position="480"/>
    </location>
</feature>
<dbReference type="SMART" id="SM00025">
    <property type="entry name" value="Pumilio"/>
    <property type="match status" value="6"/>
</dbReference>
<dbReference type="PROSITE" id="PS50303">
    <property type="entry name" value="PUM_HD"/>
    <property type="match status" value="1"/>
</dbReference>
<evidence type="ECO:0000313" key="6">
    <source>
        <dbReference type="Proteomes" id="UP000051952"/>
    </source>
</evidence>
<feature type="compositionally biased region" description="Polar residues" evidence="3">
    <location>
        <begin position="685"/>
        <end position="701"/>
    </location>
</feature>
<feature type="repeat" description="Pumilio" evidence="2">
    <location>
        <begin position="416"/>
        <end position="454"/>
    </location>
</feature>
<protein>
    <submittedName>
        <fullName evidence="5">PUF1 protein, putative</fullName>
    </submittedName>
</protein>
<evidence type="ECO:0000259" key="4">
    <source>
        <dbReference type="PROSITE" id="PS50303"/>
    </source>
</evidence>
<feature type="region of interest" description="Disordered" evidence="3">
    <location>
        <begin position="60"/>
        <end position="81"/>
    </location>
</feature>
<feature type="region of interest" description="Disordered" evidence="3">
    <location>
        <begin position="624"/>
        <end position="701"/>
    </location>
</feature>
<sequence length="701" mass="78299">MSAAPQPTAVIENQSNSTAATAGASSAEEEERSLTALYAQRQELLKELTEVDNQIKSLEHRQMQRQQTAQQERRAQLSVSTGDKDLDTIREMVEKATHDQAGLREAQKAIEAACRSPERVEGETDEELLQRRRVRNMFIRQVISRSHELMIDPHGNYFVQRALSFFKNNGSVAPPDNDDYDIAEDSNLSEVVALLEHLGTTVGDISCNMHGTRAVQRIIDALASVEEFELFCDLVANDLVALIKDLNGNHSISRLLVSQAFMKLGEPEPNVPSTDAEGDEVRKEKGQSVRKDVYHIVASNCVEICRNRQGCCIIQRCLQWAPEPFRTEIINAALLNSLKLVQDPFGNYVVQYILDFQQQLVQTNPKEAETLNYTNRIIRQILHNIASLSCNKFSSNVIEKCLKTASADVRQLLIDELTEPQSLPKLLTDSFANYVIQTAITTATDDQQFAQLRDAIVPLQHLLKNSPYGVKIEAKLMKRHRDSARKLSRQLRSQREQQSGSTSAPSAARPQQHQQAVPTQQQNVLAPPQVMSLPHPGMQQQLQQHMHHNNAQQQQQFSNHVQQQQQQHGIRIPHNNHQHAQAFKPTDDATARLYAGLPGGVPPFMMPPGGGAPHSFLGAPNVPNGQQQHHLQQQQQQQFMMPPQFQQQQQQQGGVASSWAVSSQGGYTAVQQNHQQQHGKPGTPSAATHSPYNAYTSQGAF</sequence>
<dbReference type="SUPFAM" id="SSF48371">
    <property type="entry name" value="ARM repeat"/>
    <property type="match status" value="1"/>
</dbReference>
<organism evidence="5 6">
    <name type="scientific">Bodo saltans</name>
    <name type="common">Flagellated protozoan</name>
    <dbReference type="NCBI Taxonomy" id="75058"/>
    <lineage>
        <taxon>Eukaryota</taxon>
        <taxon>Discoba</taxon>
        <taxon>Euglenozoa</taxon>
        <taxon>Kinetoplastea</taxon>
        <taxon>Metakinetoplastina</taxon>
        <taxon>Eubodonida</taxon>
        <taxon>Bodonidae</taxon>
        <taxon>Bodo</taxon>
    </lineage>
</organism>
<feature type="repeat" description="Pumilio" evidence="2">
    <location>
        <begin position="295"/>
        <end position="331"/>
    </location>
</feature>
<evidence type="ECO:0000256" key="3">
    <source>
        <dbReference type="SAM" id="MobiDB-lite"/>
    </source>
</evidence>
<name>A0A0S4JMB8_BODSA</name>
<feature type="repeat" description="Pumilio" evidence="2">
    <location>
        <begin position="380"/>
        <end position="415"/>
    </location>
</feature>
<dbReference type="Pfam" id="PF00806">
    <property type="entry name" value="PUF"/>
    <property type="match status" value="6"/>
</dbReference>
<dbReference type="PANTHER" id="PTHR12537:SF13">
    <property type="entry name" value="PUMILIO HOMOLOGY DOMAIN FAMILY MEMBER 4"/>
    <property type="match status" value="1"/>
</dbReference>
<dbReference type="GO" id="GO:0010608">
    <property type="term" value="P:post-transcriptional regulation of gene expression"/>
    <property type="evidence" value="ECO:0007669"/>
    <property type="project" value="TreeGrafter"/>
</dbReference>
<feature type="compositionally biased region" description="Low complexity" evidence="3">
    <location>
        <begin position="511"/>
        <end position="522"/>
    </location>
</feature>
<feature type="compositionally biased region" description="Low complexity" evidence="3">
    <location>
        <begin position="17"/>
        <end position="26"/>
    </location>
</feature>
<dbReference type="InterPro" id="IPR016024">
    <property type="entry name" value="ARM-type_fold"/>
</dbReference>